<evidence type="ECO:0000256" key="1">
    <source>
        <dbReference type="SAM" id="MobiDB-lite"/>
    </source>
</evidence>
<dbReference type="RefSeq" id="WP_107889399.1">
    <property type="nucleotide sequence ID" value="NZ_CP028519.1"/>
</dbReference>
<accession>A0A2S0PAK8</accession>
<proteinExistence type="predicted"/>
<protein>
    <submittedName>
        <fullName evidence="2">Uncharacterized protein</fullName>
    </submittedName>
</protein>
<dbReference type="EMBL" id="CP028519">
    <property type="protein sequence ID" value="AVY94420.1"/>
    <property type="molecule type" value="Genomic_DNA"/>
</dbReference>
<dbReference type="STRING" id="1122240.GCA_000620105_00129"/>
<dbReference type="Proteomes" id="UP000244173">
    <property type="component" value="Chromosome"/>
</dbReference>
<keyword evidence="3" id="KW-1185">Reference proteome</keyword>
<feature type="compositionally biased region" description="Polar residues" evidence="1">
    <location>
        <begin position="16"/>
        <end position="26"/>
    </location>
</feature>
<dbReference type="KEGG" id="maer:DAI18_10465"/>
<gene>
    <name evidence="2" type="ORF">DAI18_10465</name>
</gene>
<reference evidence="2 3" key="1">
    <citation type="submission" date="2018-04" db="EMBL/GenBank/DDBJ databases">
        <title>Denitrifier Microvirgula.</title>
        <authorList>
            <person name="Anderson E."/>
            <person name="Jang J."/>
            <person name="Ishii S."/>
        </authorList>
    </citation>
    <scope>NUCLEOTIDE SEQUENCE [LARGE SCALE GENOMIC DNA]</scope>
    <source>
        <strain evidence="2 3">BE2.4</strain>
    </source>
</reference>
<feature type="region of interest" description="Disordered" evidence="1">
    <location>
        <begin position="1"/>
        <end position="26"/>
    </location>
</feature>
<name>A0A2S0PAK8_9NEIS</name>
<organism evidence="2 3">
    <name type="scientific">Microvirgula aerodenitrificans</name>
    <dbReference type="NCBI Taxonomy" id="57480"/>
    <lineage>
        <taxon>Bacteria</taxon>
        <taxon>Pseudomonadati</taxon>
        <taxon>Pseudomonadota</taxon>
        <taxon>Betaproteobacteria</taxon>
        <taxon>Neisseriales</taxon>
        <taxon>Aquaspirillaceae</taxon>
        <taxon>Microvirgula</taxon>
    </lineage>
</organism>
<dbReference type="AlphaFoldDB" id="A0A2S0PAK8"/>
<evidence type="ECO:0000313" key="2">
    <source>
        <dbReference type="EMBL" id="AVY94420.1"/>
    </source>
</evidence>
<sequence length="708" mass="73854">MAVFPRPRVVDHAGETAQQQGSQLSTEQYTLLTETPPSTYSYPTNYGVADSSSLKTLSGFCHQTGLAACDVQDLLCSQGKDAAYSVVASHNVTSPALVAAPNQYGAVYIHGDSTADTSIMTLAADSGDPDASTLTHTSDDRFDRMSRFIRLRNWMQLPFDQLDLLLVSTMMAEGNVKDNTQPVDLLANANTVRTLGVFRELNRSATISAETFAAWVGQITPYAVGNNVPFYDRLFNSNGLFSTPLVCDGSAFSSSSTTVIKQLSAGLGITQAEYELLASHVSAKQSLTCSLPVFSAFYRLVTLPRAFGLSVTAGLGIINLLGSHVIGTLAGKPPVNTTPSDTAPDILDIIVAFAACADWISSHDLSVAAVTFMVHAPTGTLTGTPAQTTLIDGIVHDLASTLLTVDRLIAAGAPQSDSDGAAIDWATALASVLDASGLVIDQADLSGAIDTALAAVKIDAAASQLVKTQLLTADTAQQGVTIAALSGYLDAAPDYPLLLLQWAGSDSYTFLSTTLTLDADGVITPTADYLKLLYTLGRIQAVVVSFALSTGLVQTYVNHPGWFGASVSSGAIAVTLGTLYGFSRYNDLLDGSTADESALLDYLAGVNAATPPSAAVAAKLLAALIDWSDSEVANAAAQMEPSGKIARTLQEIDGVRRQQALWQQTGLSAELQIQLSALVPTKTDGYAAAGESVVAGLNSRLNGTGEAG</sequence>
<evidence type="ECO:0000313" key="3">
    <source>
        <dbReference type="Proteomes" id="UP000244173"/>
    </source>
</evidence>
<dbReference type="OrthoDB" id="9129814at2"/>